<dbReference type="RefSeq" id="WP_136781831.1">
    <property type="nucleotide sequence ID" value="NZ_SWCO01000005.1"/>
</dbReference>
<dbReference type="PANTHER" id="PTHR32502">
    <property type="entry name" value="N-ACETYLGALACTOSAMINE PERMEASE II COMPONENT-RELATED"/>
    <property type="match status" value="1"/>
</dbReference>
<dbReference type="Gene3D" id="3.20.20.70">
    <property type="entry name" value="Aldolase class I"/>
    <property type="match status" value="1"/>
</dbReference>
<proteinExistence type="predicted"/>
<dbReference type="UniPathway" id="UPA00704">
    <property type="reaction ID" value="UER00716"/>
</dbReference>
<sequence length="428" mass="47277">MNANFLKETVERNRADGSRGIYSVCSAHRLVIEASMQQAKTDGSPLLVEATCNQVNHEGGYTGMTPSDFCQYVLDIAKEVGFSEDDLILGGDHLGPNPWTSLPAAEAMEAAKTMVADYVAAGFSKIHLDASMACADDVAPLSDEVIAERATILCAAAEAAIDDSKVPPMYIIGTEVPVPGGAQEDLHELATTNIDDLKQTINTHKEKFNQSGLQSAWERVIGVVVQPGVEFDHAMVIGYQPEKAQELSKTILDIENLVYEAHSTDYQTETALSNLVRDHFAILKVGPGLTYAAREALFALSYIEQEWITNKPLSNLRQVLEQQMLENPKNWAKYYTGTEQEQAFARKYSFSDRSRYYWADPKVDESVQTLINNLTEQPAPMTLLSQFMPLQYAAFRAGTLNNDPLSLARHWIQEVVSTYARASGLAKK</sequence>
<evidence type="ECO:0000313" key="2">
    <source>
        <dbReference type="EMBL" id="TKB03111.1"/>
    </source>
</evidence>
<dbReference type="EC" id="4.1.2.40" evidence="2"/>
<dbReference type="Pfam" id="PF08013">
    <property type="entry name" value="GatZ_KbaZ-like"/>
    <property type="match status" value="1"/>
</dbReference>
<reference evidence="2 3" key="1">
    <citation type="submission" date="2019-04" db="EMBL/GenBank/DDBJ databases">
        <title>Alteromonas portus sp. nov., an alginate lyase-excreting marine bacterium.</title>
        <authorList>
            <person name="Huang H."/>
            <person name="Mo K."/>
            <person name="Bao S."/>
        </authorList>
    </citation>
    <scope>NUCLEOTIDE SEQUENCE [LARGE SCALE GENOMIC DNA]</scope>
    <source>
        <strain evidence="2 3">HB161718</strain>
    </source>
</reference>
<protein>
    <submittedName>
        <fullName evidence="2">D-tagatose-bisphosphate aldolase, class II, non-catalytic subunit</fullName>
        <ecNumber evidence="2">4.1.2.40</ecNumber>
    </submittedName>
</protein>
<dbReference type="EMBL" id="SWCO01000005">
    <property type="protein sequence ID" value="TKB03111.1"/>
    <property type="molecule type" value="Genomic_DNA"/>
</dbReference>
<dbReference type="GO" id="GO:0005886">
    <property type="term" value="C:plasma membrane"/>
    <property type="evidence" value="ECO:0007669"/>
    <property type="project" value="TreeGrafter"/>
</dbReference>
<comment type="caution">
    <text evidence="2">The sequence shown here is derived from an EMBL/GenBank/DDBJ whole genome shotgun (WGS) entry which is preliminary data.</text>
</comment>
<dbReference type="SUPFAM" id="SSF51569">
    <property type="entry name" value="Aldolase"/>
    <property type="match status" value="1"/>
</dbReference>
<evidence type="ECO:0000313" key="3">
    <source>
        <dbReference type="Proteomes" id="UP000305471"/>
    </source>
</evidence>
<dbReference type="GO" id="GO:2001059">
    <property type="term" value="P:D-tagatose 6-phosphate catabolic process"/>
    <property type="evidence" value="ECO:0007669"/>
    <property type="project" value="UniProtKB-UniPathway"/>
</dbReference>
<accession>A0A4U0ZAI4</accession>
<gene>
    <name evidence="2" type="ORF">E5672_08645</name>
</gene>
<dbReference type="NCBIfam" id="TIGR02810">
    <property type="entry name" value="agaZ_gatZ"/>
    <property type="match status" value="1"/>
</dbReference>
<dbReference type="InterPro" id="IPR012062">
    <property type="entry name" value="GatZ/KbaZ-like"/>
</dbReference>
<dbReference type="Proteomes" id="UP000305471">
    <property type="component" value="Unassembled WGS sequence"/>
</dbReference>
<dbReference type="InterPro" id="IPR013785">
    <property type="entry name" value="Aldolase_TIM"/>
</dbReference>
<comment type="pathway">
    <text evidence="1">Carbohydrate metabolism; D-tagatose 6-phosphate degradation; D-glyceraldehyde 3-phosphate and glycerone phosphate from D-tagatose 6-phosphate: step 2/2.</text>
</comment>
<dbReference type="PANTHER" id="PTHR32502:SF2">
    <property type="entry name" value="D-TAGATOSE-1,6-BISPHOSPHATE ALDOLASE SUBUNIT KBAZ"/>
    <property type="match status" value="1"/>
</dbReference>
<dbReference type="GO" id="GO:0009025">
    <property type="term" value="F:tagatose-bisphosphate aldolase activity"/>
    <property type="evidence" value="ECO:0007669"/>
    <property type="project" value="UniProtKB-EC"/>
</dbReference>
<dbReference type="InterPro" id="IPR050303">
    <property type="entry name" value="GatZ_KbaZ_carbometab"/>
</dbReference>
<dbReference type="AlphaFoldDB" id="A0A4U0ZAI4"/>
<dbReference type="PIRSF" id="PIRSF009264">
    <property type="entry name" value="TagBP_ald_AgaZ"/>
    <property type="match status" value="1"/>
</dbReference>
<dbReference type="GO" id="GO:0005975">
    <property type="term" value="P:carbohydrate metabolic process"/>
    <property type="evidence" value="ECO:0007669"/>
    <property type="project" value="InterPro"/>
</dbReference>
<dbReference type="OrthoDB" id="1672942at2"/>
<keyword evidence="3" id="KW-1185">Reference proteome</keyword>
<name>A0A4U0ZAI4_9ALTE</name>
<dbReference type="Gene3D" id="1.10.400.20">
    <property type="entry name" value="putative tagatose 6-phosphate kinase domain like"/>
    <property type="match status" value="1"/>
</dbReference>
<keyword evidence="2" id="KW-0456">Lyase</keyword>
<organism evidence="2 3">
    <name type="scientific">Alteromonas portus</name>
    <dbReference type="NCBI Taxonomy" id="2565549"/>
    <lineage>
        <taxon>Bacteria</taxon>
        <taxon>Pseudomonadati</taxon>
        <taxon>Pseudomonadota</taxon>
        <taxon>Gammaproteobacteria</taxon>
        <taxon>Alteromonadales</taxon>
        <taxon>Alteromonadaceae</taxon>
        <taxon>Alteromonas/Salinimonas group</taxon>
        <taxon>Alteromonas</taxon>
    </lineage>
</organism>
<dbReference type="GO" id="GO:0009401">
    <property type="term" value="P:phosphoenolpyruvate-dependent sugar phosphotransferase system"/>
    <property type="evidence" value="ECO:0007669"/>
    <property type="project" value="TreeGrafter"/>
</dbReference>
<evidence type="ECO:0000256" key="1">
    <source>
        <dbReference type="ARBA" id="ARBA00005191"/>
    </source>
</evidence>